<organism evidence="1 2">
    <name type="scientific">Madurella fahalii</name>
    <dbReference type="NCBI Taxonomy" id="1157608"/>
    <lineage>
        <taxon>Eukaryota</taxon>
        <taxon>Fungi</taxon>
        <taxon>Dikarya</taxon>
        <taxon>Ascomycota</taxon>
        <taxon>Pezizomycotina</taxon>
        <taxon>Sordariomycetes</taxon>
        <taxon>Sordariomycetidae</taxon>
        <taxon>Sordariales</taxon>
        <taxon>Sordariales incertae sedis</taxon>
        <taxon>Madurella</taxon>
    </lineage>
</organism>
<reference evidence="1 2" key="1">
    <citation type="submission" date="2024-09" db="EMBL/GenBank/DDBJ databases">
        <title>Itraconazole resistance in Madurella fahalii resulting from another homologue of gene encoding cytochrome P450 14-alpha sterol demethylase (CYP51).</title>
        <authorList>
            <person name="Yoshioka I."/>
            <person name="Fahal A.H."/>
            <person name="Kaneko S."/>
            <person name="Yaguchi T."/>
        </authorList>
    </citation>
    <scope>NUCLEOTIDE SEQUENCE [LARGE SCALE GENOMIC DNA]</scope>
    <source>
        <strain evidence="1 2">IFM 68171</strain>
    </source>
</reference>
<name>A0ABQ0G282_9PEZI</name>
<dbReference type="GeneID" id="98172826"/>
<dbReference type="EMBL" id="BAAFSV010000001">
    <property type="protein sequence ID" value="GAB1311871.1"/>
    <property type="molecule type" value="Genomic_DNA"/>
</dbReference>
<protein>
    <submittedName>
        <fullName evidence="1">Uncharacterized protein</fullName>
    </submittedName>
</protein>
<sequence length="168" mass="18998">MLQKESPMRIAVFLRRKSPFYSLGNDEVVAKACSTLGIDPVASRAKLMTILKWERITIFAFNVWYDDYDWATAHHKVDLPVILVDYGKKFSFVKVCTQGFCDEVNDFVARQHELHGWDAKPPYLQDHTLSGVVPTYPNPRCVKLVGPDGIARRQVKTPPPGSTTAYPS</sequence>
<evidence type="ECO:0000313" key="1">
    <source>
        <dbReference type="EMBL" id="GAB1311871.1"/>
    </source>
</evidence>
<gene>
    <name evidence="1" type="ORF">MFIFM68171_02081</name>
</gene>
<dbReference type="RefSeq" id="XP_070913604.1">
    <property type="nucleotide sequence ID" value="XM_071057503.1"/>
</dbReference>
<proteinExistence type="predicted"/>
<dbReference type="Proteomes" id="UP001628179">
    <property type="component" value="Unassembled WGS sequence"/>
</dbReference>
<evidence type="ECO:0000313" key="2">
    <source>
        <dbReference type="Proteomes" id="UP001628179"/>
    </source>
</evidence>
<comment type="caution">
    <text evidence="1">The sequence shown here is derived from an EMBL/GenBank/DDBJ whole genome shotgun (WGS) entry which is preliminary data.</text>
</comment>
<keyword evidence="2" id="KW-1185">Reference proteome</keyword>
<accession>A0ABQ0G282</accession>